<evidence type="ECO:0000313" key="1">
    <source>
        <dbReference type="EMBL" id="CAF4282530.1"/>
    </source>
</evidence>
<dbReference type="Proteomes" id="UP000663844">
    <property type="component" value="Unassembled WGS sequence"/>
</dbReference>
<gene>
    <name evidence="1" type="ORF">OXD698_LOCUS45140</name>
</gene>
<protein>
    <submittedName>
        <fullName evidence="1">Uncharacterized protein</fullName>
    </submittedName>
</protein>
<comment type="caution">
    <text evidence="1">The sequence shown here is derived from an EMBL/GenBank/DDBJ whole genome shotgun (WGS) entry which is preliminary data.</text>
</comment>
<name>A0A820GMZ0_9BILA</name>
<feature type="non-terminal residue" evidence="1">
    <location>
        <position position="1"/>
    </location>
</feature>
<accession>A0A820GMZ0</accession>
<sequence>MLKNSESILRQSLNEIFEIDIEEHSDLYKFIERLLAKMNLGFKIAISEYFRKLFFDAFASNVKRKLKESYDLFRIIHVHIPEIIPPVLTMHQTFLKNPNPDKRETGIRFM</sequence>
<organism evidence="1 2">
    <name type="scientific">Adineta steineri</name>
    <dbReference type="NCBI Taxonomy" id="433720"/>
    <lineage>
        <taxon>Eukaryota</taxon>
        <taxon>Metazoa</taxon>
        <taxon>Spiralia</taxon>
        <taxon>Gnathifera</taxon>
        <taxon>Rotifera</taxon>
        <taxon>Eurotatoria</taxon>
        <taxon>Bdelloidea</taxon>
        <taxon>Adinetida</taxon>
        <taxon>Adinetidae</taxon>
        <taxon>Adineta</taxon>
    </lineage>
</organism>
<dbReference type="AlphaFoldDB" id="A0A820GMZ0"/>
<proteinExistence type="predicted"/>
<evidence type="ECO:0000313" key="2">
    <source>
        <dbReference type="Proteomes" id="UP000663844"/>
    </source>
</evidence>
<dbReference type="EMBL" id="CAJOAZ010014608">
    <property type="protein sequence ID" value="CAF4282530.1"/>
    <property type="molecule type" value="Genomic_DNA"/>
</dbReference>
<reference evidence="1" key="1">
    <citation type="submission" date="2021-02" db="EMBL/GenBank/DDBJ databases">
        <authorList>
            <person name="Nowell W R."/>
        </authorList>
    </citation>
    <scope>NUCLEOTIDE SEQUENCE</scope>
</reference>